<feature type="domain" description="Thyroglobulin type-1" evidence="9">
    <location>
        <begin position="526"/>
        <end position="590"/>
    </location>
</feature>
<feature type="disulfide bond" evidence="5">
    <location>
        <begin position="266"/>
        <end position="286"/>
    </location>
</feature>
<evidence type="ECO:0000256" key="6">
    <source>
        <dbReference type="SAM" id="MobiDB-lite"/>
    </source>
</evidence>
<dbReference type="InterPro" id="IPR006150">
    <property type="entry name" value="Cys_repeat_1"/>
</dbReference>
<dbReference type="Gene3D" id="4.10.800.10">
    <property type="entry name" value="Thyroglobulin type-1"/>
    <property type="match status" value="6"/>
</dbReference>
<dbReference type="GO" id="GO:0004867">
    <property type="term" value="F:serine-type endopeptidase inhibitor activity"/>
    <property type="evidence" value="ECO:0007669"/>
    <property type="project" value="InterPro"/>
</dbReference>
<dbReference type="Pfam" id="PF02822">
    <property type="entry name" value="Antistasin"/>
    <property type="match status" value="3"/>
</dbReference>
<reference evidence="13" key="1">
    <citation type="submission" date="2025-08" db="UniProtKB">
        <authorList>
            <consortium name="RefSeq"/>
        </authorList>
    </citation>
    <scope>IDENTIFICATION</scope>
    <source>
        <tissue evidence="13">Whole organism</tissue>
    </source>
</reference>
<proteinExistence type="predicted"/>
<dbReference type="PROSITE" id="PS00484">
    <property type="entry name" value="THYROGLOBULIN_1_1"/>
    <property type="match status" value="3"/>
</dbReference>
<feature type="disulfide bond" evidence="5">
    <location>
        <begin position="810"/>
        <end position="817"/>
    </location>
</feature>
<keyword evidence="7" id="KW-0472">Membrane</keyword>
<dbReference type="KEGG" id="hazt:108681986"/>
<dbReference type="SUPFAM" id="SSF57256">
    <property type="entry name" value="Elafin-like"/>
    <property type="match status" value="2"/>
</dbReference>
<dbReference type="PROSITE" id="PS51162">
    <property type="entry name" value="THYROGLOBULIN_1_2"/>
    <property type="match status" value="6"/>
</dbReference>
<evidence type="ECO:0000256" key="1">
    <source>
        <dbReference type="ARBA" id="ARBA00022690"/>
    </source>
</evidence>
<keyword evidence="3 5" id="KW-1015">Disulfide bond</keyword>
<dbReference type="PROSITE" id="PS51390">
    <property type="entry name" value="WAP"/>
    <property type="match status" value="3"/>
</dbReference>
<dbReference type="SUPFAM" id="SSF57362">
    <property type="entry name" value="BPTI-like"/>
    <property type="match status" value="3"/>
</dbReference>
<dbReference type="InterPro" id="IPR011061">
    <property type="entry name" value="Hirudin/antistatin"/>
</dbReference>
<dbReference type="InterPro" id="IPR036645">
    <property type="entry name" value="Elafin-like_sf"/>
</dbReference>
<gene>
    <name evidence="13" type="primary">LOC108681986</name>
</gene>
<feature type="compositionally biased region" description="Polar residues" evidence="6">
    <location>
        <begin position="1262"/>
        <end position="1281"/>
    </location>
</feature>
<evidence type="ECO:0000256" key="2">
    <source>
        <dbReference type="ARBA" id="ARBA00022737"/>
    </source>
</evidence>
<dbReference type="PROSITE" id="PS51252">
    <property type="entry name" value="ANTISTASIN"/>
    <property type="match status" value="2"/>
</dbReference>
<feature type="transmembrane region" description="Helical" evidence="7">
    <location>
        <begin position="1951"/>
        <end position="1977"/>
    </location>
</feature>
<feature type="domain" description="Thyroglobulin type-1" evidence="9">
    <location>
        <begin position="770"/>
        <end position="840"/>
    </location>
</feature>
<keyword evidence="4" id="KW-0325">Glycoprotein</keyword>
<dbReference type="CDD" id="cd00199">
    <property type="entry name" value="WAP"/>
    <property type="match status" value="1"/>
</dbReference>
<dbReference type="InterPro" id="IPR036880">
    <property type="entry name" value="Kunitz_BPTI_sf"/>
</dbReference>
<feature type="domain" description="WAP" evidence="11">
    <location>
        <begin position="1334"/>
        <end position="1384"/>
    </location>
</feature>
<dbReference type="InterPro" id="IPR029856">
    <property type="entry name" value="AMBP"/>
</dbReference>
<dbReference type="InterPro" id="IPR036857">
    <property type="entry name" value="Thyroglobulin_1_sf"/>
</dbReference>
<dbReference type="SMART" id="SM00131">
    <property type="entry name" value="KU"/>
    <property type="match status" value="3"/>
</dbReference>
<dbReference type="PROSITE" id="PS50279">
    <property type="entry name" value="BPTI_KUNITZ_2"/>
    <property type="match status" value="3"/>
</dbReference>
<keyword evidence="7" id="KW-1133">Transmembrane helix</keyword>
<dbReference type="InterPro" id="IPR003645">
    <property type="entry name" value="Fol_N"/>
</dbReference>
<feature type="disulfide bond" evidence="5">
    <location>
        <begin position="257"/>
        <end position="264"/>
    </location>
</feature>
<feature type="region of interest" description="Disordered" evidence="6">
    <location>
        <begin position="370"/>
        <end position="400"/>
    </location>
</feature>
<evidence type="ECO:0000256" key="7">
    <source>
        <dbReference type="SAM" id="Phobius"/>
    </source>
</evidence>
<dbReference type="Pfam" id="PF00014">
    <property type="entry name" value="Kunitz_BPTI"/>
    <property type="match status" value="3"/>
</dbReference>
<evidence type="ECO:0000256" key="3">
    <source>
        <dbReference type="ARBA" id="ARBA00023157"/>
    </source>
</evidence>
<protein>
    <submittedName>
        <fullName evidence="13">Uncharacterized protein LOC108681986</fullName>
    </submittedName>
</protein>
<comment type="caution">
    <text evidence="5">Lacks conserved residue(s) required for the propagation of feature annotation.</text>
</comment>
<evidence type="ECO:0000259" key="9">
    <source>
        <dbReference type="PROSITE" id="PS51162"/>
    </source>
</evidence>
<dbReference type="SMART" id="SM00289">
    <property type="entry name" value="WR1"/>
    <property type="match status" value="6"/>
</dbReference>
<dbReference type="Gene3D" id="2.10.22.10">
    <property type="entry name" value="Antistasin, domain 1"/>
    <property type="match status" value="4"/>
</dbReference>
<dbReference type="Pfam" id="PF14625">
    <property type="entry name" value="Lustrin_cystein"/>
    <property type="match status" value="4"/>
</dbReference>
<organism evidence="12 13">
    <name type="scientific">Hyalella azteca</name>
    <name type="common">Amphipod</name>
    <dbReference type="NCBI Taxonomy" id="294128"/>
    <lineage>
        <taxon>Eukaryota</taxon>
        <taxon>Metazoa</taxon>
        <taxon>Ecdysozoa</taxon>
        <taxon>Arthropoda</taxon>
        <taxon>Crustacea</taxon>
        <taxon>Multicrustacea</taxon>
        <taxon>Malacostraca</taxon>
        <taxon>Eumalacostraca</taxon>
        <taxon>Peracarida</taxon>
        <taxon>Amphipoda</taxon>
        <taxon>Senticaudata</taxon>
        <taxon>Talitrida</taxon>
        <taxon>Talitroidea</taxon>
        <taxon>Hyalellidae</taxon>
        <taxon>Hyalella</taxon>
    </lineage>
</organism>
<dbReference type="InterPro" id="IPR000716">
    <property type="entry name" value="Thyroglobulin_1"/>
</dbReference>
<dbReference type="SMART" id="SM00217">
    <property type="entry name" value="WAP"/>
    <property type="match status" value="4"/>
</dbReference>
<keyword evidence="2" id="KW-0677">Repeat</keyword>
<dbReference type="InterPro" id="IPR008197">
    <property type="entry name" value="WAP_dom"/>
</dbReference>
<feature type="domain" description="Thyroglobulin type-1" evidence="9">
    <location>
        <begin position="1377"/>
        <end position="1453"/>
    </location>
</feature>
<feature type="domain" description="WAP" evidence="11">
    <location>
        <begin position="721"/>
        <end position="768"/>
    </location>
</feature>
<feature type="domain" description="Thyroglobulin type-1" evidence="9">
    <location>
        <begin position="1013"/>
        <end position="1079"/>
    </location>
</feature>
<feature type="region of interest" description="Disordered" evidence="6">
    <location>
        <begin position="1260"/>
        <end position="1341"/>
    </location>
</feature>
<dbReference type="GO" id="GO:0005576">
    <property type="term" value="C:extracellular region"/>
    <property type="evidence" value="ECO:0007669"/>
    <property type="project" value="InterPro"/>
</dbReference>
<dbReference type="OMA" id="CCVSKRY"/>
<dbReference type="SMART" id="SM00211">
    <property type="entry name" value="TY"/>
    <property type="match status" value="6"/>
</dbReference>
<feature type="domain" description="Thyroglobulin type-1" evidence="9">
    <location>
        <begin position="1718"/>
        <end position="1802"/>
    </location>
</feature>
<keyword evidence="12" id="KW-1185">Reference proteome</keyword>
<evidence type="ECO:0000259" key="10">
    <source>
        <dbReference type="PROSITE" id="PS51252"/>
    </source>
</evidence>
<evidence type="ECO:0000313" key="13">
    <source>
        <dbReference type="RefSeq" id="XP_018026562.1"/>
    </source>
</evidence>
<dbReference type="Pfam" id="PF00095">
    <property type="entry name" value="WAP"/>
    <property type="match status" value="4"/>
</dbReference>
<feature type="compositionally biased region" description="Low complexity" evidence="6">
    <location>
        <begin position="134"/>
        <end position="153"/>
    </location>
</feature>
<dbReference type="CDD" id="cd00109">
    <property type="entry name" value="Kunitz-type"/>
    <property type="match status" value="3"/>
</dbReference>
<keyword evidence="7" id="KW-0812">Transmembrane</keyword>
<sequence>PLPCAGYQCRMLCPYQFALDDQGCPLCKCRDPCEDLTCPEGLSCVLQDTTCSAAPCPPLPTCQKPPSLESLCPLGAPLMIDDSDDRPFLCGDVPSKPACPALYRCHVTPGHDYGVCCADVNRLIKPGTCPNDTPSNPSSETSKPSASPKKSSSAGVLKITKDTNVEIIDDLTASGLVMEEAEELRCGVSCSHDLQCPSTQKCCMSDICGQHCIQPANLTACMQQRMIAELLIVSEREGRGYVPQCRDDDGLYATRQCSRNGLVCWCVDGLGNKQPRSIGPAAEVTCDGDKPIATSRMSCAPLQCGLVCDYGYHVDEAGCSVCQCAEPCREVLCPPGARCVMQERCVASQCAYAPLCKYESEKELVKQDIANVTDEPSGRSDSTSLASGETTTSDSDDETHEPDIALSICPLGLAPLSVGGMILQCDEHNPCPPEHFCTMPGGGQEHVKPFCCPMPKQIESTKPGKCPFLGDADETLCSLSSVCSSDDHCSGGAKCCVVPVCGGPVCVEDLLHDLNYSAQQAFLQGPTMCEYLRDLVELEGLDLAIATPSCASDGAYEQVQCNELDQCWCVDDYGSYIPGTKVSSRSLVTCEKLRESLTCGEVLCRLGCDYGFVLDPDTACPLCMCRDPCDDVECSSGFTCELVDIPCVDGVCPPIPQCVPQHHPGGRAPSCPTGVPYLVPGTNDTLSCSPRARALECPRGYSCVAQENDVEGVCCYSQASPSGKLGQCPFLVPATSQSCDLECSSDVHCQGDEKCCSNGCGMHCVLPIMKTACQHQRALLEHRAREAGVPARHVYLPECDAAGNFEVVQCHPATTTCWCVDTHGLETPGTRVSQPATPNCRVPATCPETPCDLTCLHGRALDSRGCPTCSCRDPCEEVFCDSPYESCRIVHVACVGEPCPPLPVCLPKIDNPCPTGSPLTVNNTLLQCGPQGTVCPSSHKCHLSPLGEYAVCCRKPREVCYEPRDSGFCEGSIRRWHFDPESNECKSFRFGGCGGNLNNFESEVECRNACPVLSSCEKLRAKNIQKAQKNKRMTFIPKCEKGTGAWLPQQCLEELGVCWCVTPEGDQVEGSLTRGTPECSGSARQGRRLDISKTDLLGPTNAICDQEQTVHVCDKSLCENKICLSQPNALCRINPCNGCSIEFVDDFNKVLSCREDLTPCQRDLQEALNSPASQRTFQASSDDGRSYKDNAVFDRLHNADVYISPASPNSEPSPPAISFDSSFSQPTARVADPTKPSEFLDPDETEASEIFTTHFALHFDEPTSSMDSNDGSGRPTDQSIPSGRLFRSRRSPTQLSSLNDDDLVMPASVPSSRRLDEDDESSLTSADYDFTDDATPKPGTCPNPAADVSLLTCQPRQECLVDHHCRGSAKCCFTGCGSACLQPLEIPFSSSGMLASVPLCERDGSYARTQSSRGWSWCVDSKGAPFHHTLTLGHVRCGPRGQILERVSQSPVCPSLPGVTPRVCDHECRSASCPAHPDAICVADPCNSCRIAFFSASGEQVHCEEQCSQPLAKGMCRASFRRFFHNSSSGVCEEFDYGGCQGNDNNFATIEECQQRCEETVNACELPVRPGACHGSTTRWYYSSATQACQPFLYTGCDGNANNFPTKLHCQAACPDMVLCPFWSSSNMEPRPCSRSEACRNQTCYGYPEAVCAVEPCTCLPYFTDQRGQNVQCQTPTLPPKTILAFSYEQDLPDKLSEEELDGSRGPMTLYLEGEPSVGRCELLRRHLLQQQHHAPHRHYLPQCDERGGFLPTQCFTGVYVHDWATPDLLAPEESQPRCWCVDETGKKTHPSAYFIKGQRVCEPVMVESVVVTLGFHGHKVGLDHLGRRHEKEIREQMTDLLSSLLPSGVDGQVSIVDLPDVTQVKFTLRGPGKIDAAYKLEDQVRRGELALSLSNDQRRVPADMRASWFHHQVAPPVWQHSNSIRVAGLGADGALAREVVVTQMKRREPAFLNASVLITVVCVALLCAVVVAVVLYRRHLAGRSHAKSSHGSTQSLAFSDSSLDRRSVSSGKFCAQLEHPKLDGKIPSVTTIENEFRAVTRH</sequence>
<dbReference type="SMART" id="SM00274">
    <property type="entry name" value="FOLN"/>
    <property type="match status" value="4"/>
</dbReference>
<feature type="non-terminal residue" evidence="13">
    <location>
        <position position="1"/>
    </location>
</feature>
<dbReference type="PRINTS" id="PR00759">
    <property type="entry name" value="BASICPTASE"/>
</dbReference>
<dbReference type="PROSITE" id="PS00280">
    <property type="entry name" value="BPTI_KUNITZ_1"/>
    <property type="match status" value="3"/>
</dbReference>
<evidence type="ECO:0000259" key="11">
    <source>
        <dbReference type="PROSITE" id="PS51390"/>
    </source>
</evidence>
<dbReference type="RefSeq" id="XP_018026562.1">
    <property type="nucleotide sequence ID" value="XM_018171073.1"/>
</dbReference>
<feature type="domain" description="Thyroglobulin type-1" evidence="9">
    <location>
        <begin position="218"/>
        <end position="286"/>
    </location>
</feature>
<dbReference type="OrthoDB" id="406800at2759"/>
<dbReference type="Gene3D" id="4.10.410.10">
    <property type="entry name" value="Pancreatic trypsin inhibitor Kunitz domain"/>
    <property type="match status" value="3"/>
</dbReference>
<name>A0A8B7PMF5_HYAAZ</name>
<feature type="region of interest" description="Disordered" evidence="6">
    <location>
        <begin position="128"/>
        <end position="155"/>
    </location>
</feature>
<feature type="domain" description="Antistasin-like" evidence="10">
    <location>
        <begin position="599"/>
        <end position="625"/>
    </location>
</feature>
<dbReference type="PANTHER" id="PTHR46676">
    <property type="entry name" value="PROTEIN AMBP"/>
    <property type="match status" value="1"/>
</dbReference>
<dbReference type="InterPro" id="IPR028150">
    <property type="entry name" value="Lustrin_cystein"/>
</dbReference>
<dbReference type="InterPro" id="IPR020901">
    <property type="entry name" value="Prtase_inh_Kunz-CS"/>
</dbReference>
<feature type="compositionally biased region" description="Polar residues" evidence="6">
    <location>
        <begin position="1169"/>
        <end position="1181"/>
    </location>
</feature>
<feature type="domain" description="BPTI/Kunitz inhibitor" evidence="8">
    <location>
        <begin position="1507"/>
        <end position="1557"/>
    </location>
</feature>
<evidence type="ECO:0000256" key="5">
    <source>
        <dbReference type="PROSITE-ProRule" id="PRU00500"/>
    </source>
</evidence>
<accession>A0A8B7PMF5</accession>
<feature type="domain" description="WAP" evidence="11">
    <location>
        <begin position="459"/>
        <end position="510"/>
    </location>
</feature>
<feature type="domain" description="BPTI/Kunitz inhibitor" evidence="8">
    <location>
        <begin position="960"/>
        <end position="1010"/>
    </location>
</feature>
<evidence type="ECO:0000313" key="12">
    <source>
        <dbReference type="Proteomes" id="UP000694843"/>
    </source>
</evidence>
<feature type="region of interest" description="Disordered" evidence="6">
    <location>
        <begin position="1203"/>
        <end position="1241"/>
    </location>
</feature>
<dbReference type="GeneID" id="108681986"/>
<dbReference type="CDD" id="cd00191">
    <property type="entry name" value="TY"/>
    <property type="match status" value="5"/>
</dbReference>
<dbReference type="SUPFAM" id="SSF57262">
    <property type="entry name" value="Leech antihemostatic proteins"/>
    <property type="match status" value="2"/>
</dbReference>
<feature type="disulfide bond" evidence="5">
    <location>
        <begin position="1051"/>
        <end position="1058"/>
    </location>
</feature>
<dbReference type="PANTHER" id="PTHR46676:SF1">
    <property type="entry name" value="PROTEIN AMBP"/>
    <property type="match status" value="1"/>
</dbReference>
<dbReference type="Proteomes" id="UP000694843">
    <property type="component" value="Unplaced"/>
</dbReference>
<dbReference type="SUPFAM" id="SSF57610">
    <property type="entry name" value="Thyroglobulin type-1 domain"/>
    <property type="match status" value="6"/>
</dbReference>
<dbReference type="Pfam" id="PF00086">
    <property type="entry name" value="Thyroglobulin_1"/>
    <property type="match status" value="6"/>
</dbReference>
<feature type="domain" description="Antistasin-like" evidence="10">
    <location>
        <begin position="846"/>
        <end position="871"/>
    </location>
</feature>
<keyword evidence="1" id="KW-0646">Protease inhibitor</keyword>
<feature type="domain" description="BPTI/Kunitz inhibitor" evidence="8">
    <location>
        <begin position="1564"/>
        <end position="1614"/>
    </location>
</feature>
<dbReference type="Gene3D" id="4.10.75.10">
    <property type="entry name" value="Elafin-like"/>
    <property type="match status" value="3"/>
</dbReference>
<dbReference type="InterPro" id="IPR004094">
    <property type="entry name" value="Antistasin-like"/>
</dbReference>
<evidence type="ECO:0000256" key="4">
    <source>
        <dbReference type="ARBA" id="ARBA00023180"/>
    </source>
</evidence>
<feature type="region of interest" description="Disordered" evidence="6">
    <location>
        <begin position="1169"/>
        <end position="1188"/>
    </location>
</feature>
<evidence type="ECO:0000259" key="8">
    <source>
        <dbReference type="PROSITE" id="PS50279"/>
    </source>
</evidence>
<dbReference type="InterPro" id="IPR002223">
    <property type="entry name" value="Kunitz_BPTI"/>
</dbReference>